<proteinExistence type="predicted"/>
<dbReference type="EMBL" id="JAAAHY010002049">
    <property type="protein sequence ID" value="KAF9945580.1"/>
    <property type="molecule type" value="Genomic_DNA"/>
</dbReference>
<protein>
    <submittedName>
        <fullName evidence="2">Uncharacterized protein</fullName>
    </submittedName>
</protein>
<feature type="compositionally biased region" description="Polar residues" evidence="1">
    <location>
        <begin position="218"/>
        <end position="229"/>
    </location>
</feature>
<organism evidence="2 3">
    <name type="scientific">Mortierella alpina</name>
    <name type="common">Oleaginous fungus</name>
    <name type="synonym">Mortierella renispora</name>
    <dbReference type="NCBI Taxonomy" id="64518"/>
    <lineage>
        <taxon>Eukaryota</taxon>
        <taxon>Fungi</taxon>
        <taxon>Fungi incertae sedis</taxon>
        <taxon>Mucoromycota</taxon>
        <taxon>Mortierellomycotina</taxon>
        <taxon>Mortierellomycetes</taxon>
        <taxon>Mortierellales</taxon>
        <taxon>Mortierellaceae</taxon>
        <taxon>Mortierella</taxon>
    </lineage>
</organism>
<feature type="region of interest" description="Disordered" evidence="1">
    <location>
        <begin position="171"/>
        <end position="229"/>
    </location>
</feature>
<gene>
    <name evidence="2" type="ORF">BGZ70_003728</name>
</gene>
<dbReference type="OrthoDB" id="2442226at2759"/>
<reference evidence="2" key="1">
    <citation type="journal article" date="2020" name="Fungal Divers.">
        <title>Resolving the Mortierellaceae phylogeny through synthesis of multi-gene phylogenetics and phylogenomics.</title>
        <authorList>
            <person name="Vandepol N."/>
            <person name="Liber J."/>
            <person name="Desiro A."/>
            <person name="Na H."/>
            <person name="Kennedy M."/>
            <person name="Barry K."/>
            <person name="Grigoriev I.V."/>
            <person name="Miller A.N."/>
            <person name="O'Donnell K."/>
            <person name="Stajich J.E."/>
            <person name="Bonito G."/>
        </authorList>
    </citation>
    <scope>NUCLEOTIDE SEQUENCE</scope>
    <source>
        <strain evidence="2">CK1249</strain>
    </source>
</reference>
<name>A0A9P6IRW8_MORAP</name>
<keyword evidence="3" id="KW-1185">Reference proteome</keyword>
<evidence type="ECO:0000313" key="2">
    <source>
        <dbReference type="EMBL" id="KAF9945580.1"/>
    </source>
</evidence>
<feature type="region of interest" description="Disordered" evidence="1">
    <location>
        <begin position="283"/>
        <end position="328"/>
    </location>
</feature>
<feature type="compositionally biased region" description="Low complexity" evidence="1">
    <location>
        <begin position="201"/>
        <end position="217"/>
    </location>
</feature>
<dbReference type="AlphaFoldDB" id="A0A9P6IRW8"/>
<evidence type="ECO:0000256" key="1">
    <source>
        <dbReference type="SAM" id="MobiDB-lite"/>
    </source>
</evidence>
<evidence type="ECO:0000313" key="3">
    <source>
        <dbReference type="Proteomes" id="UP000738359"/>
    </source>
</evidence>
<feature type="region of interest" description="Disordered" evidence="1">
    <location>
        <begin position="1"/>
        <end position="80"/>
    </location>
</feature>
<accession>A0A9P6IRW8</accession>
<sequence length="328" mass="32898">MVTTRSRGIKPEPGLDTATGHLPTAASGQLKRKNSDSSATADVPKKMTKSGLDDLDSDLSAEAKLPSAPAPTPAIGNLNSTTAVHEAPPLLDGGNSTITLSHGQEQALAPSVATATSAPAPVSAPVTATTTTMPLAPVQDDSITAALETVKEPEPQFAPLPELDTVLDEPHQNTTTSAAPSLSTPAAPTAPEFSTIPAPAPVLAAPGPASGASTTSTEDPTLHQQQTKPLPSQMHALNSTNAAHLAQPSQNHHNGGAALGDNGHSNGGLLSSSLAGIDHANNSANALAGDTSKGYGNGREAGQNDPSSEPFVLKPPSNALAGPFTSQI</sequence>
<comment type="caution">
    <text evidence="2">The sequence shown here is derived from an EMBL/GenBank/DDBJ whole genome shotgun (WGS) entry which is preliminary data.</text>
</comment>
<feature type="compositionally biased region" description="Low complexity" evidence="1">
    <location>
        <begin position="174"/>
        <end position="191"/>
    </location>
</feature>
<dbReference type="Proteomes" id="UP000738359">
    <property type="component" value="Unassembled WGS sequence"/>
</dbReference>